<feature type="domain" description="CAS family C-terminal" evidence="11">
    <location>
        <begin position="532"/>
        <end position="831"/>
    </location>
</feature>
<gene>
    <name evidence="12" type="ORF">BaRGS_00016542</name>
</gene>
<feature type="compositionally biased region" description="Basic and acidic residues" evidence="9">
    <location>
        <begin position="162"/>
        <end position="175"/>
    </location>
</feature>
<comment type="subcellular location">
    <subcellularLocation>
        <location evidence="1">Cell junction</location>
        <location evidence="1">Focal adhesion</location>
    </subcellularLocation>
    <subcellularLocation>
        <location evidence="2">Cytoplasm</location>
    </subcellularLocation>
</comment>
<dbReference type="PANTHER" id="PTHR10654:SF18">
    <property type="entry name" value="IP17195P"/>
    <property type="match status" value="1"/>
</dbReference>
<keyword evidence="5" id="KW-0963">Cytoplasm</keyword>
<evidence type="ECO:0000313" key="12">
    <source>
        <dbReference type="EMBL" id="KAK7492245.1"/>
    </source>
</evidence>
<dbReference type="Gene3D" id="1.20.120.230">
    <property type="entry name" value="Alpha-catenin/vinculin-like"/>
    <property type="match status" value="1"/>
</dbReference>
<organism evidence="12 13">
    <name type="scientific">Batillaria attramentaria</name>
    <dbReference type="NCBI Taxonomy" id="370345"/>
    <lineage>
        <taxon>Eukaryota</taxon>
        <taxon>Metazoa</taxon>
        <taxon>Spiralia</taxon>
        <taxon>Lophotrochozoa</taxon>
        <taxon>Mollusca</taxon>
        <taxon>Gastropoda</taxon>
        <taxon>Caenogastropoda</taxon>
        <taxon>Sorbeoconcha</taxon>
        <taxon>Cerithioidea</taxon>
        <taxon>Batillariidae</taxon>
        <taxon>Batillaria</taxon>
    </lineage>
</organism>
<keyword evidence="8" id="KW-0965">Cell junction</keyword>
<feature type="compositionally biased region" description="Basic and acidic residues" evidence="9">
    <location>
        <begin position="556"/>
        <end position="573"/>
    </location>
</feature>
<dbReference type="PANTHER" id="PTHR10654">
    <property type="entry name" value="CAS SCAFFOLDING PROTEIN"/>
    <property type="match status" value="1"/>
</dbReference>
<reference evidence="12 13" key="1">
    <citation type="journal article" date="2023" name="Sci. Data">
        <title>Genome assembly of the Korean intertidal mud-creeper Batillaria attramentaria.</title>
        <authorList>
            <person name="Patra A.K."/>
            <person name="Ho P.T."/>
            <person name="Jun S."/>
            <person name="Lee S.J."/>
            <person name="Kim Y."/>
            <person name="Won Y.J."/>
        </authorList>
    </citation>
    <scope>NUCLEOTIDE SEQUENCE [LARGE SCALE GENOMIC DNA]</scope>
    <source>
        <strain evidence="12">Wonlab-2016</strain>
    </source>
</reference>
<dbReference type="GO" id="GO:0005925">
    <property type="term" value="C:focal adhesion"/>
    <property type="evidence" value="ECO:0007669"/>
    <property type="project" value="UniProtKB-SubCell"/>
</dbReference>
<dbReference type="InterPro" id="IPR038319">
    <property type="entry name" value="Serine_rich_sf"/>
</dbReference>
<evidence type="ECO:0000256" key="7">
    <source>
        <dbReference type="ARBA" id="ARBA00022889"/>
    </source>
</evidence>
<evidence type="ECO:0000256" key="1">
    <source>
        <dbReference type="ARBA" id="ARBA00004246"/>
    </source>
</evidence>
<feature type="compositionally biased region" description="Basic and acidic residues" evidence="9">
    <location>
        <begin position="108"/>
        <end position="122"/>
    </location>
</feature>
<feature type="region of interest" description="Disordered" evidence="9">
    <location>
        <begin position="554"/>
        <end position="665"/>
    </location>
</feature>
<protein>
    <recommendedName>
        <fullName evidence="14">Breast cancer anti-estrogen resistance protein 1-like</fullName>
    </recommendedName>
</protein>
<comment type="caution">
    <text evidence="12">The sequence shown here is derived from an EMBL/GenBank/DDBJ whole genome shotgun (WGS) entry which is preliminary data.</text>
</comment>
<dbReference type="EMBL" id="JACVVK020000105">
    <property type="protein sequence ID" value="KAK7492245.1"/>
    <property type="molecule type" value="Genomic_DNA"/>
</dbReference>
<feature type="compositionally biased region" description="Low complexity" evidence="9">
    <location>
        <begin position="152"/>
        <end position="161"/>
    </location>
</feature>
<feature type="region of interest" description="Disordered" evidence="9">
    <location>
        <begin position="436"/>
        <end position="491"/>
    </location>
</feature>
<sequence>MSGGDRHYETPPGSKRASLERILSDDQPTYDTPSPSRSHQELNVESTYDTPSSRRQSRDSTGAGSRSSMLSTASNESFISGSSSQLAAGRHSAAASLPDSARSSLDASLHEPYDLPSKETRALKQLSMDSGLGLYDTPGVGRPRPTSPQPPHLASSASHLSDLSREQRPPVDIKRSRSLEHALDDIYDSPRNNAPKISLKSTVPAFGSTTAVNHDPSAVYDIPPQVTRDSVISARSDSSDESLRLSSCSVDSRCSGADFAGVAEGVYEELLLDLDSALELLVKRQQDVTRASSRLMAFVSSTWRTKESLQTRVYDIKVACVEVKKALTEFVEFAQGTLANSARLSDKKLINRLVRQVTPLQQQRKTISAALRSLEEKKWQVTLLAEPLEAGETDDLGTITNLAKDLGPDVKKLASLIQGNSTLLFKRSSDLAAQSAAADTSHVASKPPIGPKPELVPKPNNSGVAGGNSRPRTLQQRPLPAPPGRPLPPTPIEVKLKALELTGSLDNLSDYMNMTEEASHQTKDDSDDRDYSDLAQEYDYVQLETCDVVAQQQSKEQQKKQDKEEQQDAKDQQTHQQLTGDQETDSKPEPPKTECLEPDQKPKTDNAAETQKPLQKHTARMSADLGDKMSDVDMVPTKDTGTADRSVSDASSTDIFDGSLQTPDYDADEQDLKTPVNMNGFKIPNVLEPLPASSAGFDLNGTTLDSNDKQVLVYYSGQLETHSTLLTNAIDAFFTCIENNEPPKVFISNSKFVIITAHKLVYISDALHRSLMNCEVRNKVMHCANHVCECLKVSVQATKMAALQYPSVPAVQEMVDRVVDVSHAAHELKLVITQASAL</sequence>
<dbReference type="FunFam" id="1.20.120.230:FF:000001">
    <property type="entry name" value="Breast cancer anti-estrogen resistance 1"/>
    <property type="match status" value="1"/>
</dbReference>
<name>A0ABD0KYL9_9CAEN</name>
<evidence type="ECO:0000313" key="13">
    <source>
        <dbReference type="Proteomes" id="UP001519460"/>
    </source>
</evidence>
<feature type="compositionally biased region" description="Pro residues" evidence="9">
    <location>
        <begin position="479"/>
        <end position="491"/>
    </location>
</feature>
<evidence type="ECO:0000259" key="11">
    <source>
        <dbReference type="Pfam" id="PF12026"/>
    </source>
</evidence>
<keyword evidence="4" id="KW-0728">SH3 domain</keyword>
<feature type="compositionally biased region" description="Polar residues" evidence="9">
    <location>
        <begin position="639"/>
        <end position="662"/>
    </location>
</feature>
<evidence type="ECO:0008006" key="14">
    <source>
        <dbReference type="Google" id="ProtNLM"/>
    </source>
</evidence>
<dbReference type="Pfam" id="PF08824">
    <property type="entry name" value="Serine_rich"/>
    <property type="match status" value="1"/>
</dbReference>
<proteinExistence type="inferred from homology"/>
<keyword evidence="13" id="KW-1185">Reference proteome</keyword>
<dbReference type="FunFam" id="1.20.120.830:FF:000001">
    <property type="entry name" value="BCAR1 scaffold protein, Cas family member"/>
    <property type="match status" value="1"/>
</dbReference>
<evidence type="ECO:0000256" key="9">
    <source>
        <dbReference type="SAM" id="MobiDB-lite"/>
    </source>
</evidence>
<evidence type="ECO:0000256" key="2">
    <source>
        <dbReference type="ARBA" id="ARBA00004496"/>
    </source>
</evidence>
<dbReference type="InterPro" id="IPR021901">
    <property type="entry name" value="CAS_C"/>
</dbReference>
<dbReference type="InterPro" id="IPR037362">
    <property type="entry name" value="CAS_fam"/>
</dbReference>
<dbReference type="CDD" id="cd11564">
    <property type="entry name" value="FAT-like_CAS_C"/>
    <property type="match status" value="1"/>
</dbReference>
<evidence type="ECO:0000256" key="4">
    <source>
        <dbReference type="ARBA" id="ARBA00022443"/>
    </source>
</evidence>
<feature type="domain" description="Serine rich protein interaction" evidence="10">
    <location>
        <begin position="272"/>
        <end position="427"/>
    </location>
</feature>
<dbReference type="GO" id="GO:0007155">
    <property type="term" value="P:cell adhesion"/>
    <property type="evidence" value="ECO:0007669"/>
    <property type="project" value="UniProtKB-KW"/>
</dbReference>
<feature type="compositionally biased region" description="Polar residues" evidence="9">
    <location>
        <begin position="26"/>
        <end position="86"/>
    </location>
</feature>
<feature type="region of interest" description="Disordered" evidence="9">
    <location>
        <begin position="1"/>
        <end position="175"/>
    </location>
</feature>
<dbReference type="AlphaFoldDB" id="A0ABD0KYL9"/>
<evidence type="ECO:0000256" key="8">
    <source>
        <dbReference type="ARBA" id="ARBA00022949"/>
    </source>
</evidence>
<evidence type="ECO:0000256" key="3">
    <source>
        <dbReference type="ARBA" id="ARBA00007848"/>
    </source>
</evidence>
<feature type="compositionally biased region" description="Basic and acidic residues" evidence="9">
    <location>
        <begin position="584"/>
        <end position="606"/>
    </location>
</feature>
<evidence type="ECO:0000259" key="10">
    <source>
        <dbReference type="Pfam" id="PF08824"/>
    </source>
</evidence>
<accession>A0ABD0KYL9</accession>
<dbReference type="Gene3D" id="1.20.120.830">
    <property type="entry name" value="Serine-rich domain"/>
    <property type="match status" value="1"/>
</dbReference>
<evidence type="ECO:0000256" key="6">
    <source>
        <dbReference type="ARBA" id="ARBA00022553"/>
    </source>
</evidence>
<evidence type="ECO:0000256" key="5">
    <source>
        <dbReference type="ARBA" id="ARBA00022490"/>
    </source>
</evidence>
<keyword evidence="6" id="KW-0597">Phosphoprotein</keyword>
<dbReference type="Pfam" id="PF12026">
    <property type="entry name" value="CAS_C"/>
    <property type="match status" value="1"/>
</dbReference>
<dbReference type="GO" id="GO:0005737">
    <property type="term" value="C:cytoplasm"/>
    <property type="evidence" value="ECO:0007669"/>
    <property type="project" value="UniProtKB-SubCell"/>
</dbReference>
<dbReference type="Proteomes" id="UP001519460">
    <property type="component" value="Unassembled WGS sequence"/>
</dbReference>
<dbReference type="InterPro" id="IPR014928">
    <property type="entry name" value="Serine_rich_dom"/>
</dbReference>
<comment type="similarity">
    <text evidence="3">Belongs to the CAS family.</text>
</comment>
<keyword evidence="7" id="KW-0130">Cell adhesion</keyword>